<reference evidence="1 2" key="1">
    <citation type="submission" date="2013-01" db="EMBL/GenBank/DDBJ databases">
        <authorList>
            <person name="Bench S."/>
        </authorList>
    </citation>
    <scope>NUCLEOTIDE SEQUENCE [LARGE SCALE GENOMIC DNA]</scope>
    <source>
        <strain evidence="1 2">WH 0401</strain>
    </source>
</reference>
<dbReference type="EMBL" id="CAQM01000450">
    <property type="protein sequence ID" value="CCQ62111.1"/>
    <property type="molecule type" value="Genomic_DNA"/>
</dbReference>
<accession>T2JAD9</accession>
<dbReference type="AlphaFoldDB" id="T2JAD9"/>
<evidence type="ECO:0000313" key="2">
    <source>
        <dbReference type="Proteomes" id="UP000018198"/>
    </source>
</evidence>
<reference evidence="1 2" key="2">
    <citation type="submission" date="2013-09" db="EMBL/GenBank/DDBJ databases">
        <title>Whole genome comparison of six Crocosphaera watsonii strains with differing phenotypes.</title>
        <authorList>
            <person name="Bench S.R."/>
            <person name="Heller P."/>
            <person name="Frank I."/>
            <person name="Arciniega M."/>
            <person name="Shilova I.N."/>
            <person name="Zehr J.P."/>
        </authorList>
    </citation>
    <scope>NUCLEOTIDE SEQUENCE [LARGE SCALE GENOMIC DNA]</scope>
    <source>
        <strain evidence="1 2">WH 0401</strain>
    </source>
</reference>
<keyword evidence="1" id="KW-0689">Ribosomal protein</keyword>
<keyword evidence="1" id="KW-0687">Ribonucleoprotein</keyword>
<proteinExistence type="predicted"/>
<name>T2JAD9_CROWT</name>
<dbReference type="Proteomes" id="UP000018198">
    <property type="component" value="Unassembled WGS sequence"/>
</dbReference>
<organism evidence="1 2">
    <name type="scientific">Crocosphaera watsonii WH 0401</name>
    <dbReference type="NCBI Taxonomy" id="555881"/>
    <lineage>
        <taxon>Bacteria</taxon>
        <taxon>Bacillati</taxon>
        <taxon>Cyanobacteriota</taxon>
        <taxon>Cyanophyceae</taxon>
        <taxon>Oscillatoriophycideae</taxon>
        <taxon>Chroococcales</taxon>
        <taxon>Aphanothecaceae</taxon>
        <taxon>Crocosphaera</taxon>
    </lineage>
</organism>
<evidence type="ECO:0000313" key="1">
    <source>
        <dbReference type="EMBL" id="CCQ62111.1"/>
    </source>
</evidence>
<comment type="caution">
    <text evidence="1">The sequence shown here is derived from an EMBL/GenBank/DDBJ whole genome shotgun (WGS) entry which is preliminary data.</text>
</comment>
<dbReference type="GO" id="GO:0005840">
    <property type="term" value="C:ribosome"/>
    <property type="evidence" value="ECO:0007669"/>
    <property type="project" value="UniProtKB-KW"/>
</dbReference>
<sequence>MATATSNKDKIDRIRGITLSFVNDIKETPQLIFSRIE</sequence>
<protein>
    <submittedName>
        <fullName evidence="1">LSU ribosomal protein L5p (L11e)</fullName>
    </submittedName>
</protein>
<gene>
    <name evidence="1" type="ORF">CWATWH0401_3820</name>
</gene>